<evidence type="ECO:0000256" key="4">
    <source>
        <dbReference type="ARBA" id="ARBA00012564"/>
    </source>
</evidence>
<dbReference type="InterPro" id="IPR045357">
    <property type="entry name" value="Aminopeptidase_N-like_N"/>
</dbReference>
<dbReference type="SUPFAM" id="SSF55486">
    <property type="entry name" value="Metalloproteases ('zincins'), catalytic domain"/>
    <property type="match status" value="1"/>
</dbReference>
<comment type="catalytic activity">
    <reaction evidence="1">
        <text>Release of an N-terminal amino acid, Xaa-|-Yaa- from a peptide, amide or arylamide. Xaa is preferably Ala, but may be most amino acids including Pro (slow action). When a terminal hydrophobic residue is followed by a prolyl residue, the two may be released as an intact Xaa-Pro dipeptide.</text>
        <dbReference type="EC" id="3.4.11.2"/>
    </reaction>
</comment>
<dbReference type="PANTHER" id="PTHR11533">
    <property type="entry name" value="PROTEASE M1 ZINC METALLOPROTEASE"/>
    <property type="match status" value="1"/>
</dbReference>
<comment type="similarity">
    <text evidence="3">Belongs to the peptidase M1 family.</text>
</comment>
<evidence type="ECO:0000256" key="5">
    <source>
        <dbReference type="ARBA" id="ARBA00015611"/>
    </source>
</evidence>
<dbReference type="Pfam" id="PF01433">
    <property type="entry name" value="Peptidase_M1"/>
    <property type="match status" value="1"/>
</dbReference>
<name>A0ABW0ZHL7_9ACTN</name>
<sequence length="501" mass="54898">MTVSPRGPRATGVLGAALVLSLVLAGCGADVSEDDPDRRSSSAPPSAPTTGNTPSATGAGGSDELSIARSETREDTVYPEVGDPLVDALHYDLGLTWDPSEDQLTGRQVLTFRATADAARIPLDFNDALTISELSVDGEPAAFQVRGKDLTIDHPVRADQRYEIEIAYAGTPEPTPAPSQRSDFGAGLGWSITPEHETWTLQEPYGAHTWYAVNDQPADKALYDFTLTVPAPWSGVANGVLTKSTEADGLQTDVWHLAEPASSYLVTVAFGDFQRTDLESDSGVPIQIWTDPDKDPLPGDTEYAAEAIDWLEDILGPYPFDSFGIVVVDNESGMETQTMVTLGDTAYSLSAAVVVHEAAHHWYGNSVSPADWSEVWMNEGMVMYLQGMWEAEQEGISIVEKMDQWAAAETSMRAESGPPADYDPTRFGDGNIYYGPALMWQELRERIGDERFLEMVRAWPEQQENDIADRDEYWAWIEETTGEELTAFFEAWLLGAQTPRR</sequence>
<evidence type="ECO:0000256" key="14">
    <source>
        <dbReference type="SAM" id="SignalP"/>
    </source>
</evidence>
<dbReference type="InterPro" id="IPR001930">
    <property type="entry name" value="Peptidase_M1"/>
</dbReference>
<keyword evidence="6" id="KW-0645">Protease</keyword>
<keyword evidence="8 17" id="KW-0378">Hydrolase</keyword>
<evidence type="ECO:0000256" key="2">
    <source>
        <dbReference type="ARBA" id="ARBA00001947"/>
    </source>
</evidence>
<keyword evidence="18" id="KW-1185">Reference proteome</keyword>
<feature type="domain" description="Aminopeptidase N-like N-terminal" evidence="16">
    <location>
        <begin position="89"/>
        <end position="265"/>
    </location>
</feature>
<keyword evidence="7" id="KW-0479">Metal-binding</keyword>
<feature type="domain" description="Peptidase M1 membrane alanine aminopeptidase" evidence="15">
    <location>
        <begin position="302"/>
        <end position="492"/>
    </location>
</feature>
<reference evidence="18" key="1">
    <citation type="journal article" date="2019" name="Int. J. Syst. Evol. Microbiol.">
        <title>The Global Catalogue of Microorganisms (GCM) 10K type strain sequencing project: providing services to taxonomists for standard genome sequencing and annotation.</title>
        <authorList>
            <consortium name="The Broad Institute Genomics Platform"/>
            <consortium name="The Broad Institute Genome Sequencing Center for Infectious Disease"/>
            <person name="Wu L."/>
            <person name="Ma J."/>
        </authorList>
    </citation>
    <scope>NUCLEOTIDE SEQUENCE [LARGE SCALE GENOMIC DNA]</scope>
    <source>
        <strain evidence="18">YIM 94188</strain>
    </source>
</reference>
<keyword evidence="9" id="KW-0862">Zinc</keyword>
<protein>
    <recommendedName>
        <fullName evidence="5">Aminopeptidase N</fullName>
        <ecNumber evidence="4">3.4.11.2</ecNumber>
    </recommendedName>
    <alternativeName>
        <fullName evidence="11">Alanine aminopeptidase</fullName>
    </alternativeName>
    <alternativeName>
        <fullName evidence="12">Lysyl aminopeptidase</fullName>
    </alternativeName>
</protein>
<keyword evidence="17" id="KW-0031">Aminopeptidase</keyword>
<evidence type="ECO:0000256" key="9">
    <source>
        <dbReference type="ARBA" id="ARBA00022833"/>
    </source>
</evidence>
<dbReference type="InterPro" id="IPR027268">
    <property type="entry name" value="Peptidase_M4/M1_CTD_sf"/>
</dbReference>
<evidence type="ECO:0000256" key="6">
    <source>
        <dbReference type="ARBA" id="ARBA00022670"/>
    </source>
</evidence>
<comment type="caution">
    <text evidence="17">The sequence shown here is derived from an EMBL/GenBank/DDBJ whole genome shotgun (WGS) entry which is preliminary data.</text>
</comment>
<dbReference type="GO" id="GO:0004177">
    <property type="term" value="F:aminopeptidase activity"/>
    <property type="evidence" value="ECO:0007669"/>
    <property type="project" value="UniProtKB-KW"/>
</dbReference>
<evidence type="ECO:0000259" key="15">
    <source>
        <dbReference type="Pfam" id="PF01433"/>
    </source>
</evidence>
<proteinExistence type="inferred from homology"/>
<accession>A0ABW0ZHL7</accession>
<dbReference type="Gene3D" id="2.60.40.1730">
    <property type="entry name" value="tricorn interacting facor f3 domain"/>
    <property type="match status" value="1"/>
</dbReference>
<keyword evidence="10" id="KW-0482">Metalloprotease</keyword>
<feature type="chain" id="PRO_5046635530" description="Aminopeptidase N" evidence="14">
    <location>
        <begin position="26"/>
        <end position="501"/>
    </location>
</feature>
<dbReference type="Gene3D" id="1.10.390.10">
    <property type="entry name" value="Neutral Protease Domain 2"/>
    <property type="match status" value="1"/>
</dbReference>
<evidence type="ECO:0000256" key="10">
    <source>
        <dbReference type="ARBA" id="ARBA00023049"/>
    </source>
</evidence>
<comment type="cofactor">
    <cofactor evidence="2">
        <name>Zn(2+)</name>
        <dbReference type="ChEBI" id="CHEBI:29105"/>
    </cofactor>
</comment>
<evidence type="ECO:0000256" key="11">
    <source>
        <dbReference type="ARBA" id="ARBA00029811"/>
    </source>
</evidence>
<dbReference type="InterPro" id="IPR014782">
    <property type="entry name" value="Peptidase_M1_dom"/>
</dbReference>
<evidence type="ECO:0000313" key="17">
    <source>
        <dbReference type="EMBL" id="MFC5729518.1"/>
    </source>
</evidence>
<feature type="region of interest" description="Disordered" evidence="13">
    <location>
        <begin position="30"/>
        <end position="64"/>
    </location>
</feature>
<evidence type="ECO:0000256" key="12">
    <source>
        <dbReference type="ARBA" id="ARBA00031533"/>
    </source>
</evidence>
<organism evidence="17 18">
    <name type="scientific">Nocardioides vastitatis</name>
    <dbReference type="NCBI Taxonomy" id="2568655"/>
    <lineage>
        <taxon>Bacteria</taxon>
        <taxon>Bacillati</taxon>
        <taxon>Actinomycetota</taxon>
        <taxon>Actinomycetes</taxon>
        <taxon>Propionibacteriales</taxon>
        <taxon>Nocardioidaceae</taxon>
        <taxon>Nocardioides</taxon>
    </lineage>
</organism>
<dbReference type="CDD" id="cd09603">
    <property type="entry name" value="M1_APN_like"/>
    <property type="match status" value="1"/>
</dbReference>
<gene>
    <name evidence="17" type="ORF">ACFPQB_11370</name>
</gene>
<dbReference type="PRINTS" id="PR00756">
    <property type="entry name" value="ALADIPTASE"/>
</dbReference>
<feature type="compositionally biased region" description="Low complexity" evidence="13">
    <location>
        <begin position="41"/>
        <end position="57"/>
    </location>
</feature>
<dbReference type="InterPro" id="IPR050344">
    <property type="entry name" value="Peptidase_M1_aminopeptidases"/>
</dbReference>
<dbReference type="Proteomes" id="UP001596072">
    <property type="component" value="Unassembled WGS sequence"/>
</dbReference>
<dbReference type="Pfam" id="PF17900">
    <property type="entry name" value="Peptidase_M1_N"/>
    <property type="match status" value="1"/>
</dbReference>
<evidence type="ECO:0000256" key="1">
    <source>
        <dbReference type="ARBA" id="ARBA00000098"/>
    </source>
</evidence>
<evidence type="ECO:0000256" key="7">
    <source>
        <dbReference type="ARBA" id="ARBA00022723"/>
    </source>
</evidence>
<keyword evidence="14" id="KW-0732">Signal</keyword>
<dbReference type="EMBL" id="JBHSNS010000004">
    <property type="protein sequence ID" value="MFC5729518.1"/>
    <property type="molecule type" value="Genomic_DNA"/>
</dbReference>
<dbReference type="RefSeq" id="WP_136436897.1">
    <property type="nucleotide sequence ID" value="NZ_JBHSNS010000004.1"/>
</dbReference>
<evidence type="ECO:0000313" key="18">
    <source>
        <dbReference type="Proteomes" id="UP001596072"/>
    </source>
</evidence>
<dbReference type="EC" id="3.4.11.2" evidence="4"/>
<dbReference type="PROSITE" id="PS51257">
    <property type="entry name" value="PROKAR_LIPOPROTEIN"/>
    <property type="match status" value="1"/>
</dbReference>
<dbReference type="SUPFAM" id="SSF63737">
    <property type="entry name" value="Leukotriene A4 hydrolase N-terminal domain"/>
    <property type="match status" value="1"/>
</dbReference>
<evidence type="ECO:0000256" key="3">
    <source>
        <dbReference type="ARBA" id="ARBA00010136"/>
    </source>
</evidence>
<evidence type="ECO:0000256" key="13">
    <source>
        <dbReference type="SAM" id="MobiDB-lite"/>
    </source>
</evidence>
<evidence type="ECO:0000256" key="8">
    <source>
        <dbReference type="ARBA" id="ARBA00022801"/>
    </source>
</evidence>
<dbReference type="InterPro" id="IPR042097">
    <property type="entry name" value="Aminopeptidase_N-like_N_sf"/>
</dbReference>
<feature type="signal peptide" evidence="14">
    <location>
        <begin position="1"/>
        <end position="25"/>
    </location>
</feature>
<evidence type="ECO:0000259" key="16">
    <source>
        <dbReference type="Pfam" id="PF17900"/>
    </source>
</evidence>